<accession>A0A381WF13</accession>
<name>A0A381WF13_9ZZZZ</name>
<sequence>MEKHHSFTMEKIYHFVCGECKNWWSHATDMLYGPVHLMSCPHCGVKKMIMRQNSEGNPRWERDVT</sequence>
<proteinExistence type="predicted"/>
<dbReference type="AlphaFoldDB" id="A0A381WF13"/>
<dbReference type="EMBL" id="UINC01011445">
    <property type="protein sequence ID" value="SVA50523.1"/>
    <property type="molecule type" value="Genomic_DNA"/>
</dbReference>
<gene>
    <name evidence="1" type="ORF">METZ01_LOCUS103377</name>
</gene>
<organism evidence="1">
    <name type="scientific">marine metagenome</name>
    <dbReference type="NCBI Taxonomy" id="408172"/>
    <lineage>
        <taxon>unclassified sequences</taxon>
        <taxon>metagenomes</taxon>
        <taxon>ecological metagenomes</taxon>
    </lineage>
</organism>
<evidence type="ECO:0000313" key="1">
    <source>
        <dbReference type="EMBL" id="SVA50523.1"/>
    </source>
</evidence>
<reference evidence="1" key="1">
    <citation type="submission" date="2018-05" db="EMBL/GenBank/DDBJ databases">
        <authorList>
            <person name="Lanie J.A."/>
            <person name="Ng W.-L."/>
            <person name="Kazmierczak K.M."/>
            <person name="Andrzejewski T.M."/>
            <person name="Davidsen T.M."/>
            <person name="Wayne K.J."/>
            <person name="Tettelin H."/>
            <person name="Glass J.I."/>
            <person name="Rusch D."/>
            <person name="Podicherti R."/>
            <person name="Tsui H.-C.T."/>
            <person name="Winkler M.E."/>
        </authorList>
    </citation>
    <scope>NUCLEOTIDE SEQUENCE</scope>
</reference>
<protein>
    <submittedName>
        <fullName evidence="1">Uncharacterized protein</fullName>
    </submittedName>
</protein>